<protein>
    <recommendedName>
        <fullName evidence="3">Nucleotidyl transferase AbiEii/AbiGii toxin family protein</fullName>
    </recommendedName>
</protein>
<gene>
    <name evidence="1" type="ORF">CO007_04910</name>
</gene>
<accession>A0A2M8GLI2</accession>
<proteinExistence type="predicted"/>
<dbReference type="EMBL" id="PFQK01000086">
    <property type="protein sequence ID" value="PJC81404.1"/>
    <property type="molecule type" value="Genomic_DNA"/>
</dbReference>
<dbReference type="AlphaFoldDB" id="A0A2M8GLI2"/>
<reference evidence="2" key="1">
    <citation type="submission" date="2017-09" db="EMBL/GenBank/DDBJ databases">
        <title>Depth-based differentiation of microbial function through sediment-hosted aquifers and enrichment of novel symbionts in the deep terrestrial subsurface.</title>
        <authorList>
            <person name="Probst A.J."/>
            <person name="Ladd B."/>
            <person name="Jarett J.K."/>
            <person name="Geller-Mcgrath D.E."/>
            <person name="Sieber C.M.K."/>
            <person name="Emerson J.B."/>
            <person name="Anantharaman K."/>
            <person name="Thomas B.C."/>
            <person name="Malmstrom R."/>
            <person name="Stieglmeier M."/>
            <person name="Klingl A."/>
            <person name="Woyke T."/>
            <person name="Ryan C.M."/>
            <person name="Banfield J.F."/>
        </authorList>
    </citation>
    <scope>NUCLEOTIDE SEQUENCE [LARGE SCALE GENOMIC DNA]</scope>
</reference>
<evidence type="ECO:0000313" key="1">
    <source>
        <dbReference type="EMBL" id="PJC81404.1"/>
    </source>
</evidence>
<evidence type="ECO:0000313" key="2">
    <source>
        <dbReference type="Proteomes" id="UP000229370"/>
    </source>
</evidence>
<sequence>MIEKTFLEQHATKIQTSLRNILREYFQHLFLFNFYQAKGSEHFYFKGGTALKLVFNSPRFSEDLDFSATKNSFVYEDTLQEILIKIQREGIDCNLEESKKTTGGHLAIIELAIYDERFEIKTEVSYRKRSLEGEKPIVISDIFPSYTVNILCSKNLIQEKQNALLERYKPRDLFDLYFILRSDRLRRFLRIDDLFLNKTKKLLEKVELRQVETEIKEFLPHPFWPVVKDLKKNLLSELREL</sequence>
<dbReference type="Gene3D" id="3.10.450.620">
    <property type="entry name" value="JHP933, nucleotidyltransferase-like core domain"/>
    <property type="match status" value="1"/>
</dbReference>
<evidence type="ECO:0008006" key="3">
    <source>
        <dbReference type="Google" id="ProtNLM"/>
    </source>
</evidence>
<dbReference type="Pfam" id="PF08843">
    <property type="entry name" value="AbiEii"/>
    <property type="match status" value="1"/>
</dbReference>
<comment type="caution">
    <text evidence="1">The sequence shown here is derived from an EMBL/GenBank/DDBJ whole genome shotgun (WGS) entry which is preliminary data.</text>
</comment>
<name>A0A2M8GLI2_9BACT</name>
<dbReference type="Proteomes" id="UP000229370">
    <property type="component" value="Unassembled WGS sequence"/>
</dbReference>
<organism evidence="1 2">
    <name type="scientific">Candidatus Roizmanbacteria bacterium CG_4_8_14_3_um_filter_36_10</name>
    <dbReference type="NCBI Taxonomy" id="1974834"/>
    <lineage>
        <taxon>Bacteria</taxon>
        <taxon>Candidatus Roizmaniibacteriota</taxon>
    </lineage>
</organism>
<dbReference type="InterPro" id="IPR014942">
    <property type="entry name" value="AbiEii"/>
</dbReference>